<feature type="domain" description="ABC transporter" evidence="3">
    <location>
        <begin position="23"/>
        <end position="253"/>
    </location>
</feature>
<keyword evidence="1" id="KW-0547">Nucleotide-binding</keyword>
<gene>
    <name evidence="4" type="primary">ccmA</name>
    <name evidence="4" type="ORF">MFUM_2031</name>
</gene>
<dbReference type="InterPro" id="IPR027417">
    <property type="entry name" value="P-loop_NTPase"/>
</dbReference>
<proteinExistence type="predicted"/>
<dbReference type="PANTHER" id="PTHR43582">
    <property type="entry name" value="LINEARMYCIN RESISTANCE ATP-BINDING PROTEIN LNRL"/>
    <property type="match status" value="1"/>
</dbReference>
<evidence type="ECO:0000313" key="4">
    <source>
        <dbReference type="EMBL" id="CAI9086350.1"/>
    </source>
</evidence>
<protein>
    <submittedName>
        <fullName evidence="4">ABC-type multidrug transport system, ATPase component</fullName>
    </submittedName>
</protein>
<dbReference type="InterPro" id="IPR003439">
    <property type="entry name" value="ABC_transporter-like_ATP-bd"/>
</dbReference>
<evidence type="ECO:0000313" key="5">
    <source>
        <dbReference type="Proteomes" id="UP001161497"/>
    </source>
</evidence>
<sequence length="339" mass="38022">MSTDFPIQTESVRTEKIKQRTKLEVKNLTFSYGERLALNNVSFEVSEGMIAGILGPNGSGKTTLFRILSTLLPLSSGTVNISGFSYPEESASARAIMGIVFQSPSLDKKLTVEENLLHQGHLYNLHGKELRNRIDELLKLFHLSERKKDLVETLSGGLQRRVEVAKGILHRPEVLILDEPSTGIDPAARRDIWNYLFTLRKELNLTILVTTHLMDEAERCDKVLILDQGKVIAWDSPDRLRSLLPGLVLTIRSSSIDILEKDIFNLGRMPIKLNGAIVVESKKDESPQTLLQFAADLLERHQSYITAMTIAKTSLEDVFLHLTGRQFIVGDKESQLPIP</sequence>
<accession>A0ABN8XJK4</accession>
<dbReference type="InterPro" id="IPR003593">
    <property type="entry name" value="AAA+_ATPase"/>
</dbReference>
<reference evidence="4" key="1">
    <citation type="submission" date="2023-03" db="EMBL/GenBank/DDBJ databases">
        <authorList>
            <person name="Cremers G."/>
            <person name="Picone N."/>
        </authorList>
    </citation>
    <scope>NUCLEOTIDE SEQUENCE</scope>
    <source>
        <strain evidence="4">Sample_alias</strain>
    </source>
</reference>
<keyword evidence="2" id="KW-0067">ATP-binding</keyword>
<dbReference type="Pfam" id="PF00005">
    <property type="entry name" value="ABC_tran"/>
    <property type="match status" value="1"/>
</dbReference>
<evidence type="ECO:0000259" key="3">
    <source>
        <dbReference type="PROSITE" id="PS50893"/>
    </source>
</evidence>
<dbReference type="PANTHER" id="PTHR43582:SF5">
    <property type="entry name" value="ABC TRANSPORTER"/>
    <property type="match status" value="1"/>
</dbReference>
<dbReference type="SUPFAM" id="SSF52540">
    <property type="entry name" value="P-loop containing nucleoside triphosphate hydrolases"/>
    <property type="match status" value="1"/>
</dbReference>
<dbReference type="PROSITE" id="PS50893">
    <property type="entry name" value="ABC_TRANSPORTER_2"/>
    <property type="match status" value="1"/>
</dbReference>
<evidence type="ECO:0000256" key="2">
    <source>
        <dbReference type="ARBA" id="ARBA00022840"/>
    </source>
</evidence>
<organism evidence="4 5">
    <name type="scientific">Candidatus Methylacidiphilum fumarolicum</name>
    <dbReference type="NCBI Taxonomy" id="591154"/>
    <lineage>
        <taxon>Bacteria</taxon>
        <taxon>Pseudomonadati</taxon>
        <taxon>Verrucomicrobiota</taxon>
        <taxon>Methylacidiphilae</taxon>
        <taxon>Methylacidiphilales</taxon>
        <taxon>Methylacidiphilaceae</taxon>
        <taxon>Methylacidiphilum (ex Ratnadevi et al. 2023)</taxon>
    </lineage>
</organism>
<dbReference type="SMART" id="SM00382">
    <property type="entry name" value="AAA"/>
    <property type="match status" value="1"/>
</dbReference>
<dbReference type="Gene3D" id="3.40.50.300">
    <property type="entry name" value="P-loop containing nucleotide triphosphate hydrolases"/>
    <property type="match status" value="1"/>
</dbReference>
<keyword evidence="5" id="KW-1185">Reference proteome</keyword>
<name>A0ABN8XJK4_9BACT</name>
<evidence type="ECO:0000256" key="1">
    <source>
        <dbReference type="ARBA" id="ARBA00022741"/>
    </source>
</evidence>
<dbReference type="RefSeq" id="WP_009059415.1">
    <property type="nucleotide sequence ID" value="NZ_JAHXRZ010000009.1"/>
</dbReference>
<dbReference type="Proteomes" id="UP001161497">
    <property type="component" value="Chromosome"/>
</dbReference>
<dbReference type="EMBL" id="OX458932">
    <property type="protein sequence ID" value="CAI9086350.1"/>
    <property type="molecule type" value="Genomic_DNA"/>
</dbReference>